<keyword evidence="1" id="KW-0812">Transmembrane</keyword>
<dbReference type="RefSeq" id="WP_193006156.1">
    <property type="nucleotide sequence ID" value="NZ_CAJHAK010000004.1"/>
</dbReference>
<evidence type="ECO:0000256" key="1">
    <source>
        <dbReference type="SAM" id="Phobius"/>
    </source>
</evidence>
<gene>
    <name evidence="2" type="ORF">ACI2I3_02980</name>
</gene>
<organism evidence="2 3">
    <name type="scientific">Psychrobacter namhaensis</name>
    <dbReference type="NCBI Taxonomy" id="292734"/>
    <lineage>
        <taxon>Bacteria</taxon>
        <taxon>Pseudomonadati</taxon>
        <taxon>Pseudomonadota</taxon>
        <taxon>Gammaproteobacteria</taxon>
        <taxon>Moraxellales</taxon>
        <taxon>Moraxellaceae</taxon>
        <taxon>Psychrobacter</taxon>
    </lineage>
</organism>
<evidence type="ECO:0008006" key="4">
    <source>
        <dbReference type="Google" id="ProtNLM"/>
    </source>
</evidence>
<accession>A0ABW8L5X6</accession>
<evidence type="ECO:0000313" key="2">
    <source>
        <dbReference type="EMBL" id="MFK4000299.1"/>
    </source>
</evidence>
<reference evidence="2 3" key="1">
    <citation type="submission" date="2024-11" db="EMBL/GenBank/DDBJ databases">
        <title>The Natural Products Discovery Center: Release of the First 8490 Sequenced Strains for Exploring Actinobacteria Biosynthetic Diversity.</title>
        <authorList>
            <person name="Kalkreuter E."/>
            <person name="Kautsar S.A."/>
            <person name="Yang D."/>
            <person name="Bader C.D."/>
            <person name="Teijaro C.N."/>
            <person name="Fluegel L."/>
            <person name="Davis C.M."/>
            <person name="Simpson J.R."/>
            <person name="Lauterbach L."/>
            <person name="Steele A.D."/>
            <person name="Gui C."/>
            <person name="Meng S."/>
            <person name="Li G."/>
            <person name="Viehrig K."/>
            <person name="Ye F."/>
            <person name="Su P."/>
            <person name="Kiefer A.F."/>
            <person name="Nichols A."/>
            <person name="Cepeda A.J."/>
            <person name="Yan W."/>
            <person name="Fan B."/>
            <person name="Jiang Y."/>
            <person name="Adhikari A."/>
            <person name="Zheng C.-J."/>
            <person name="Schuster L."/>
            <person name="Cowan T.M."/>
            <person name="Smanski M.J."/>
            <person name="Chevrette M.G."/>
            <person name="De Carvalho L.P.S."/>
            <person name="Shen B."/>
        </authorList>
    </citation>
    <scope>NUCLEOTIDE SEQUENCE [LARGE SCALE GENOMIC DNA]</scope>
    <source>
        <strain evidence="2 3">NPDC077433</strain>
    </source>
</reference>
<proteinExistence type="predicted"/>
<keyword evidence="1" id="KW-0472">Membrane</keyword>
<comment type="caution">
    <text evidence="2">The sequence shown here is derived from an EMBL/GenBank/DDBJ whole genome shotgun (WGS) entry which is preliminary data.</text>
</comment>
<protein>
    <recommendedName>
        <fullName evidence="4">DUF2116 family Zn-ribbon domain-containing protein</fullName>
    </recommendedName>
</protein>
<name>A0ABW8L5X6_9GAMM</name>
<dbReference type="Proteomes" id="UP001620234">
    <property type="component" value="Unassembled WGS sequence"/>
</dbReference>
<sequence>MLGYCSNSPLRCENARSAKILNRMDACCPECGLFLLPAQDVSQQLRADEQFLRYAVLAVALVLFIAVYIYYSNFV</sequence>
<keyword evidence="3" id="KW-1185">Reference proteome</keyword>
<keyword evidence="1" id="KW-1133">Transmembrane helix</keyword>
<evidence type="ECO:0000313" key="3">
    <source>
        <dbReference type="Proteomes" id="UP001620234"/>
    </source>
</evidence>
<feature type="transmembrane region" description="Helical" evidence="1">
    <location>
        <begin position="51"/>
        <end position="71"/>
    </location>
</feature>
<dbReference type="EMBL" id="JBJDPD010000003">
    <property type="protein sequence ID" value="MFK4000299.1"/>
    <property type="molecule type" value="Genomic_DNA"/>
</dbReference>